<evidence type="ECO:0000259" key="2">
    <source>
        <dbReference type="Pfam" id="PF18423"/>
    </source>
</evidence>
<evidence type="ECO:0000313" key="5">
    <source>
        <dbReference type="Proteomes" id="UP000193969"/>
    </source>
</evidence>
<dbReference type="NCBIfam" id="NF045877">
    <property type="entry name" value="CopZ_Nterm_CU"/>
    <property type="match status" value="1"/>
</dbReference>
<dbReference type="CDD" id="cd10141">
    <property type="entry name" value="CopZ-like_Fer2_BFD-like"/>
    <property type="match status" value="1"/>
</dbReference>
<protein>
    <submittedName>
        <fullName evidence="3">(2Fe-2S)-binding protein</fullName>
    </submittedName>
    <submittedName>
        <fullName evidence="4">BFD-like [2Fe-2S] binding domain-containing protein</fullName>
    </submittedName>
</protein>
<dbReference type="AlphaFoldDB" id="A0A1X7P047"/>
<dbReference type="InterPro" id="IPR040890">
    <property type="entry name" value="Znf_CopZ"/>
</dbReference>
<dbReference type="Pfam" id="PF18423">
    <property type="entry name" value="zf_CopZ"/>
    <property type="match status" value="1"/>
</dbReference>
<dbReference type="Pfam" id="PF04324">
    <property type="entry name" value="Fer2_BFD"/>
    <property type="match status" value="1"/>
</dbReference>
<feature type="domain" description="CopZ zinc binding" evidence="2">
    <location>
        <begin position="25"/>
        <end position="85"/>
    </location>
</feature>
<name>A0A1X7P047_9EURY</name>
<keyword evidence="5" id="KW-1185">Reference proteome</keyword>
<evidence type="ECO:0000313" key="4">
    <source>
        <dbReference type="EMBL" id="SMH44097.1"/>
    </source>
</evidence>
<dbReference type="Gene3D" id="2.20.25.270">
    <property type="match status" value="1"/>
</dbReference>
<evidence type="ECO:0000313" key="3">
    <source>
        <dbReference type="EMBL" id="RNI10098.1"/>
    </source>
</evidence>
<dbReference type="RefSeq" id="WP_085503689.1">
    <property type="nucleotide sequence ID" value="NZ_FXBN01000004.1"/>
</dbReference>
<reference evidence="3 6" key="3">
    <citation type="submission" date="2018-10" db="EMBL/GenBank/DDBJ databases">
        <title>Cultivation of a novel Methanohalophilus strain from Kebrit Deep of the Red Sea and a genomic comparison of members of the genus Methanohalophilus.</title>
        <authorList>
            <person name="Guan Y."/>
            <person name="Ngugi D.K."/>
            <person name="Stingl U."/>
        </authorList>
    </citation>
    <scope>NUCLEOTIDE SEQUENCE [LARGE SCALE GENOMIC DNA]</scope>
    <source>
        <strain evidence="3 6">DSM 7471</strain>
    </source>
</reference>
<dbReference type="Gene3D" id="1.10.10.1100">
    <property type="entry name" value="BFD-like [2Fe-2S]-binding domain"/>
    <property type="match status" value="1"/>
</dbReference>
<dbReference type="EMBL" id="FXBN01000004">
    <property type="protein sequence ID" value="SMH44097.1"/>
    <property type="molecule type" value="Genomic_DNA"/>
</dbReference>
<accession>A0A1X7P047</accession>
<dbReference type="InterPro" id="IPR041854">
    <property type="entry name" value="BFD-like_2Fe2S-bd_dom_sf"/>
</dbReference>
<organism evidence="4 5">
    <name type="scientific">Methanohalophilus portucalensis FDF-1</name>
    <dbReference type="NCBI Taxonomy" id="523843"/>
    <lineage>
        <taxon>Archaea</taxon>
        <taxon>Methanobacteriati</taxon>
        <taxon>Methanobacteriota</taxon>
        <taxon>Stenosarchaea group</taxon>
        <taxon>Methanomicrobia</taxon>
        <taxon>Methanosarcinales</taxon>
        <taxon>Methanosarcinaceae</taxon>
        <taxon>Methanohalophilus</taxon>
    </lineage>
</organism>
<evidence type="ECO:0000259" key="1">
    <source>
        <dbReference type="Pfam" id="PF04324"/>
    </source>
</evidence>
<dbReference type="EMBL" id="RJJH01000013">
    <property type="protein sequence ID" value="RNI10098.1"/>
    <property type="molecule type" value="Genomic_DNA"/>
</dbReference>
<sequence length="163" mass="18249">MNGINLNVIPCETNLKTDIKDNGSPCPVCNVPGSFVKNITVRHMICDDLLENIGDFDYYLCMNEDCKISYYNNDFRVKFEKSDVKVPIWFKKGANPKYACYCSKVTEEQVINAVISGKATNMKEVLEITGAMTNPNCQINNPSGKCCHHTIQGIIDKALNITK</sequence>
<feature type="domain" description="BFD-like [2Fe-2S]-binding" evidence="1">
    <location>
        <begin position="100"/>
        <end position="156"/>
    </location>
</feature>
<gene>
    <name evidence="3" type="ORF">EFE41_08600</name>
    <name evidence="4" type="ORF">SAMN06264941_2023</name>
</gene>
<reference evidence="4" key="1">
    <citation type="submission" date="2017-04" db="EMBL/GenBank/DDBJ databases">
        <authorList>
            <person name="Afonso C.L."/>
            <person name="Miller P.J."/>
            <person name="Scott M.A."/>
            <person name="Spackman E."/>
            <person name="Goraichik I."/>
            <person name="Dimitrov K.M."/>
            <person name="Suarez D.L."/>
            <person name="Swayne D.E."/>
        </authorList>
    </citation>
    <scope>NUCLEOTIDE SEQUENCE [LARGE SCALE GENOMIC DNA]</scope>
    <source>
        <strain evidence="4">FDF-1</strain>
    </source>
</reference>
<dbReference type="Proteomes" id="UP000278252">
    <property type="component" value="Unassembled WGS sequence"/>
</dbReference>
<dbReference type="InterPro" id="IPR007419">
    <property type="entry name" value="BFD-like_2Fe2S-bd_dom"/>
</dbReference>
<reference evidence="5" key="2">
    <citation type="submission" date="2017-04" db="EMBL/GenBank/DDBJ databases">
        <authorList>
            <person name="Varghese N."/>
            <person name="Submissions S."/>
        </authorList>
    </citation>
    <scope>NUCLEOTIDE SEQUENCE [LARGE SCALE GENOMIC DNA]</scope>
    <source>
        <strain evidence="5">FDF-1</strain>
    </source>
</reference>
<evidence type="ECO:0000313" key="6">
    <source>
        <dbReference type="Proteomes" id="UP000278252"/>
    </source>
</evidence>
<dbReference type="Proteomes" id="UP000193969">
    <property type="component" value="Unassembled WGS sequence"/>
</dbReference>
<dbReference type="OrthoDB" id="141952at2157"/>
<proteinExistence type="predicted"/>